<name>A0A0A3IN08_9BACI</name>
<protein>
    <recommendedName>
        <fullName evidence="2">Response regulatory domain-containing protein</fullName>
    </recommendedName>
</protein>
<comment type="caution">
    <text evidence="1">Lacks conserved residue(s) required for the propagation of feature annotation.</text>
</comment>
<dbReference type="PROSITE" id="PS50110">
    <property type="entry name" value="RESPONSE_REGULATORY"/>
    <property type="match status" value="1"/>
</dbReference>
<dbReference type="GO" id="GO:0000160">
    <property type="term" value="P:phosphorelay signal transduction system"/>
    <property type="evidence" value="ECO:0007669"/>
    <property type="project" value="InterPro"/>
</dbReference>
<gene>
    <name evidence="3" type="ORF">CD32_06980</name>
</gene>
<feature type="domain" description="Response regulatory" evidence="2">
    <location>
        <begin position="175"/>
        <end position="298"/>
    </location>
</feature>
<dbReference type="Proteomes" id="UP000030437">
    <property type="component" value="Unassembled WGS sequence"/>
</dbReference>
<evidence type="ECO:0000313" key="3">
    <source>
        <dbReference type="EMBL" id="KGR86136.1"/>
    </source>
</evidence>
<sequence>MNNFHWKENECTDKREYEKLSMLFQLQLSYVERTKITFSIVLLRWHPSCLFPGMSSTEHYRLLYDFVSKQIRNSDKVFYDERCQYVIIMLGFSGNNEARHFLHRLFNAANHLLKDVKGDASAAFLATTSEIANAHCTLESVLETSTAYLDKLETQPPNAVLAIEEFAKFDTELLKVSIIEENGITVSILENLLHNMNLLNFELQIRTFADGYEFLQSNWYQSGHTHIVLVNDILPRKNGIEVMNYLRSLPNDEKYIIMLLSKRASEDAIVYAFDNGADAYFSKPFNLRLIETQIKNIVRRLRQ</sequence>
<proteinExistence type="predicted"/>
<evidence type="ECO:0000256" key="1">
    <source>
        <dbReference type="PROSITE-ProRule" id="PRU00169"/>
    </source>
</evidence>
<dbReference type="InterPro" id="IPR001789">
    <property type="entry name" value="Sig_transdc_resp-reg_receiver"/>
</dbReference>
<dbReference type="EMBL" id="JPVP01000052">
    <property type="protein sequence ID" value="KGR86136.1"/>
    <property type="molecule type" value="Genomic_DNA"/>
</dbReference>
<comment type="caution">
    <text evidence="3">The sequence shown here is derived from an EMBL/GenBank/DDBJ whole genome shotgun (WGS) entry which is preliminary data.</text>
</comment>
<organism evidence="3 4">
    <name type="scientific">Lysinibacillus odysseyi 34hs-1 = NBRC 100172</name>
    <dbReference type="NCBI Taxonomy" id="1220589"/>
    <lineage>
        <taxon>Bacteria</taxon>
        <taxon>Bacillati</taxon>
        <taxon>Bacillota</taxon>
        <taxon>Bacilli</taxon>
        <taxon>Bacillales</taxon>
        <taxon>Bacillaceae</taxon>
        <taxon>Lysinibacillus</taxon>
    </lineage>
</organism>
<dbReference type="SMART" id="SM00448">
    <property type="entry name" value="REC"/>
    <property type="match status" value="1"/>
</dbReference>
<dbReference type="STRING" id="1220589.CD32_06980"/>
<keyword evidence="4" id="KW-1185">Reference proteome</keyword>
<dbReference type="OrthoDB" id="9759607at2"/>
<dbReference type="Gene3D" id="3.40.50.2300">
    <property type="match status" value="1"/>
</dbReference>
<evidence type="ECO:0000259" key="2">
    <source>
        <dbReference type="PROSITE" id="PS50110"/>
    </source>
</evidence>
<dbReference type="eggNOG" id="COG0745">
    <property type="taxonomic scope" value="Bacteria"/>
</dbReference>
<accession>A0A0A3IN08</accession>
<dbReference type="Pfam" id="PF00072">
    <property type="entry name" value="Response_reg"/>
    <property type="match status" value="1"/>
</dbReference>
<dbReference type="AlphaFoldDB" id="A0A0A3IN08"/>
<dbReference type="SUPFAM" id="SSF52172">
    <property type="entry name" value="CheY-like"/>
    <property type="match status" value="1"/>
</dbReference>
<dbReference type="RefSeq" id="WP_036152776.1">
    <property type="nucleotide sequence ID" value="NZ_AVCX01000009.1"/>
</dbReference>
<dbReference type="InterPro" id="IPR011006">
    <property type="entry name" value="CheY-like_superfamily"/>
</dbReference>
<evidence type="ECO:0000313" key="4">
    <source>
        <dbReference type="Proteomes" id="UP000030437"/>
    </source>
</evidence>
<reference evidence="3 4" key="1">
    <citation type="submission" date="2014-02" db="EMBL/GenBank/DDBJ databases">
        <title>Draft genome sequence of Lysinibacillus odysseyi NBRC 100172.</title>
        <authorList>
            <person name="Zhang F."/>
            <person name="Wang G."/>
            <person name="Zhang L."/>
        </authorList>
    </citation>
    <scope>NUCLEOTIDE SEQUENCE [LARGE SCALE GENOMIC DNA]</scope>
    <source>
        <strain evidence="3 4">NBRC 100172</strain>
    </source>
</reference>